<gene>
    <name evidence="5" type="ORF">CD30_10740</name>
</gene>
<dbReference type="SUPFAM" id="SSF51261">
    <property type="entry name" value="Duplicated hybrid motif"/>
    <property type="match status" value="1"/>
</dbReference>
<dbReference type="InterPro" id="IPR057309">
    <property type="entry name" value="PcsB_CC"/>
</dbReference>
<name>A0A0A3JU47_9BACL</name>
<reference evidence="5 6" key="1">
    <citation type="submission" date="2014-02" db="EMBL/GenBank/DDBJ databases">
        <title>Draft genome sequence of Lysinibacillus massiliensis CCUG 49529.</title>
        <authorList>
            <person name="Zhang F."/>
            <person name="Wang G."/>
            <person name="Zhang L."/>
        </authorList>
    </citation>
    <scope>NUCLEOTIDE SEQUENCE [LARGE SCALE GENOMIC DNA]</scope>
    <source>
        <strain evidence="5 6">CCUG 49529</strain>
    </source>
</reference>
<dbReference type="Pfam" id="PF01551">
    <property type="entry name" value="Peptidase_M23"/>
    <property type="match status" value="1"/>
</dbReference>
<keyword evidence="6" id="KW-1185">Reference proteome</keyword>
<dbReference type="SUPFAM" id="SSF58064">
    <property type="entry name" value="Influenza hemagglutinin (stalk)"/>
    <property type="match status" value="1"/>
</dbReference>
<comment type="caution">
    <text evidence="5">The sequence shown here is derived from an EMBL/GenBank/DDBJ whole genome shotgun (WGS) entry which is preliminary data.</text>
</comment>
<evidence type="ECO:0000313" key="5">
    <source>
        <dbReference type="EMBL" id="KGR90542.1"/>
    </source>
</evidence>
<organism evidence="5 6">
    <name type="scientific">Ureibacillus massiliensis 4400831 = CIP 108448 = CCUG 49529</name>
    <dbReference type="NCBI Taxonomy" id="1211035"/>
    <lineage>
        <taxon>Bacteria</taxon>
        <taxon>Bacillati</taxon>
        <taxon>Bacillota</taxon>
        <taxon>Bacilli</taxon>
        <taxon>Bacillales</taxon>
        <taxon>Caryophanaceae</taxon>
        <taxon>Ureibacillus</taxon>
    </lineage>
</organism>
<feature type="coiled-coil region" evidence="2">
    <location>
        <begin position="162"/>
        <end position="267"/>
    </location>
</feature>
<evidence type="ECO:0000259" key="3">
    <source>
        <dbReference type="Pfam" id="PF01551"/>
    </source>
</evidence>
<sequence>MKKSKRNRIQLFVAIVAILLIVQVPITYATSLSDLKNEKSEIDQQKNEINSEIKNKSNEINSIEGKMEQLIAQIETLSKKITDTNKQISTTNEEIEVANNNIKALEEEITVLQDKINQRDELLRDRARAIQESGTVNYLDVLLGANSFVDFIDRFSAVNTLIEADRQIMREQQEDQKKLEEQKLVLENTKKELEDKKDELQRLKDSLSTQKSEKDKYIDELEAEQEKLKSEKALLEEEYSEYLDLSKELEQKIIQEQQRQLEALKNQNGGSIPNTSDGTFMKPTNGVLTSPWGWRNLGYGPEFHYGIDLANSTGTPILAAAGGIITYAAPLSTYGNCIIVTHSINGEIYTTVYAHLSSIQVSTGQTVEKGQQIGLMGSTGRSTGPHLHFEIHTGSWQGQKAGNVNPLRYISL</sequence>
<dbReference type="PANTHER" id="PTHR21666">
    <property type="entry name" value="PEPTIDASE-RELATED"/>
    <property type="match status" value="1"/>
</dbReference>
<dbReference type="CDD" id="cd12797">
    <property type="entry name" value="M23_peptidase"/>
    <property type="match status" value="1"/>
</dbReference>
<dbReference type="InterPro" id="IPR050570">
    <property type="entry name" value="Cell_wall_metabolism_enzyme"/>
</dbReference>
<dbReference type="Gene3D" id="2.70.70.10">
    <property type="entry name" value="Glucose Permease (Domain IIA)"/>
    <property type="match status" value="1"/>
</dbReference>
<keyword evidence="2" id="KW-0175">Coiled coil</keyword>
<feature type="domain" description="M23ase beta-sheet core" evidence="3">
    <location>
        <begin position="303"/>
        <end position="394"/>
    </location>
</feature>
<evidence type="ECO:0000313" key="6">
    <source>
        <dbReference type="Proteomes" id="UP000030595"/>
    </source>
</evidence>
<dbReference type="EMBL" id="JPVQ01000017">
    <property type="protein sequence ID" value="KGR90542.1"/>
    <property type="molecule type" value="Genomic_DNA"/>
</dbReference>
<evidence type="ECO:0000256" key="1">
    <source>
        <dbReference type="ARBA" id="ARBA00022729"/>
    </source>
</evidence>
<protein>
    <submittedName>
        <fullName evidence="5">Uncharacterized protein</fullName>
    </submittedName>
</protein>
<dbReference type="Proteomes" id="UP000030595">
    <property type="component" value="Unassembled WGS sequence"/>
</dbReference>
<dbReference type="Pfam" id="PF24568">
    <property type="entry name" value="CC_PcsB"/>
    <property type="match status" value="1"/>
</dbReference>
<dbReference type="RefSeq" id="WP_036176404.1">
    <property type="nucleotide sequence ID" value="NZ_AVCZ01000017.1"/>
</dbReference>
<dbReference type="PANTHER" id="PTHR21666:SF270">
    <property type="entry name" value="MUREIN HYDROLASE ACTIVATOR ENVC"/>
    <property type="match status" value="1"/>
</dbReference>
<keyword evidence="1" id="KW-0732">Signal</keyword>
<dbReference type="AlphaFoldDB" id="A0A0A3JU47"/>
<dbReference type="eggNOG" id="COG4942">
    <property type="taxonomic scope" value="Bacteria"/>
</dbReference>
<feature type="domain" description="Peptidoglycan hydrolase PcsB coiled-coil" evidence="4">
    <location>
        <begin position="109"/>
        <end position="182"/>
    </location>
</feature>
<feature type="coiled-coil region" evidence="2">
    <location>
        <begin position="28"/>
        <end position="132"/>
    </location>
</feature>
<dbReference type="Gene3D" id="6.10.250.3150">
    <property type="match status" value="1"/>
</dbReference>
<accession>A0A0A3JU47</accession>
<evidence type="ECO:0000259" key="4">
    <source>
        <dbReference type="Pfam" id="PF24568"/>
    </source>
</evidence>
<dbReference type="GO" id="GO:0004222">
    <property type="term" value="F:metalloendopeptidase activity"/>
    <property type="evidence" value="ECO:0007669"/>
    <property type="project" value="TreeGrafter"/>
</dbReference>
<dbReference type="InterPro" id="IPR016047">
    <property type="entry name" value="M23ase_b-sheet_dom"/>
</dbReference>
<dbReference type="InterPro" id="IPR011055">
    <property type="entry name" value="Dup_hybrid_motif"/>
</dbReference>
<dbReference type="OrthoDB" id="9805070at2"/>
<proteinExistence type="predicted"/>
<evidence type="ECO:0000256" key="2">
    <source>
        <dbReference type="SAM" id="Coils"/>
    </source>
</evidence>